<keyword evidence="2" id="KW-0472">Membrane</keyword>
<protein>
    <submittedName>
        <fullName evidence="3">Uncharacterized protein</fullName>
    </submittedName>
</protein>
<feature type="region of interest" description="Disordered" evidence="1">
    <location>
        <begin position="228"/>
        <end position="251"/>
    </location>
</feature>
<dbReference type="Proteomes" id="UP000005408">
    <property type="component" value="Unassembled WGS sequence"/>
</dbReference>
<feature type="region of interest" description="Disordered" evidence="1">
    <location>
        <begin position="1"/>
        <end position="23"/>
    </location>
</feature>
<accession>A0A8W8JFZ1</accession>
<dbReference type="EnsemblMetazoa" id="G18390.1">
    <property type="protein sequence ID" value="G18390.1:cds"/>
    <property type="gene ID" value="G18390"/>
</dbReference>
<keyword evidence="2" id="KW-0812">Transmembrane</keyword>
<sequence>MNKGQSHSQGTGQSTGKEDASDQYTTANGHLVENKAAVELFKVKADSKVVYQNTEIGQCRIREKAMFVEMSKRTCMLEINYLYKDIVKHPTRKARKVKPVDKMKDCPIGYHSTNCSELCSFPSFGYDCQDSYTQNITDLTNPSTEKVKGTTPRVTGITYQGTSLVIHGLPLIVTYTVVVFIGLFIVLCGVFVGIHFYKHCVKHSATADHSFKQQDGYDNLEMDAQPQIAHSSDPTYLDPLSDPKPQYDEIT</sequence>
<evidence type="ECO:0000256" key="1">
    <source>
        <dbReference type="SAM" id="MobiDB-lite"/>
    </source>
</evidence>
<feature type="compositionally biased region" description="Polar residues" evidence="1">
    <location>
        <begin position="1"/>
        <end position="15"/>
    </location>
</feature>
<reference evidence="3" key="1">
    <citation type="submission" date="2022-08" db="UniProtKB">
        <authorList>
            <consortium name="EnsemblMetazoa"/>
        </authorList>
    </citation>
    <scope>IDENTIFICATION</scope>
    <source>
        <strain evidence="3">05x7-T-G4-1.051#20</strain>
    </source>
</reference>
<keyword evidence="2" id="KW-1133">Transmembrane helix</keyword>
<feature type="transmembrane region" description="Helical" evidence="2">
    <location>
        <begin position="172"/>
        <end position="194"/>
    </location>
</feature>
<evidence type="ECO:0000313" key="4">
    <source>
        <dbReference type="Proteomes" id="UP000005408"/>
    </source>
</evidence>
<name>A0A8W8JFZ1_MAGGI</name>
<organism evidence="3 4">
    <name type="scientific">Magallana gigas</name>
    <name type="common">Pacific oyster</name>
    <name type="synonym">Crassostrea gigas</name>
    <dbReference type="NCBI Taxonomy" id="29159"/>
    <lineage>
        <taxon>Eukaryota</taxon>
        <taxon>Metazoa</taxon>
        <taxon>Spiralia</taxon>
        <taxon>Lophotrochozoa</taxon>
        <taxon>Mollusca</taxon>
        <taxon>Bivalvia</taxon>
        <taxon>Autobranchia</taxon>
        <taxon>Pteriomorphia</taxon>
        <taxon>Ostreida</taxon>
        <taxon>Ostreoidea</taxon>
        <taxon>Ostreidae</taxon>
        <taxon>Magallana</taxon>
    </lineage>
</organism>
<evidence type="ECO:0000256" key="2">
    <source>
        <dbReference type="SAM" id="Phobius"/>
    </source>
</evidence>
<dbReference type="AlphaFoldDB" id="A0A8W8JFZ1"/>
<proteinExistence type="predicted"/>
<keyword evidence="4" id="KW-1185">Reference proteome</keyword>
<evidence type="ECO:0000313" key="3">
    <source>
        <dbReference type="EnsemblMetazoa" id="G18390.1:cds"/>
    </source>
</evidence>